<dbReference type="HOGENOM" id="CLU_112356_0_2_9"/>
<accession>G9X9T9</accession>
<evidence type="ECO:0000256" key="4">
    <source>
        <dbReference type="ARBA" id="ARBA00023186"/>
    </source>
</evidence>
<reference evidence="6 7" key="1">
    <citation type="submission" date="2011-08" db="EMBL/GenBank/DDBJ databases">
        <title>The Genome Sequence of Eubacteriaceae bacterium CM5.</title>
        <authorList>
            <consortium name="The Broad Institute Genome Sequencing Platform"/>
            <person name="Earl A."/>
            <person name="Ward D."/>
            <person name="Feldgarden M."/>
            <person name="Gevers D."/>
            <person name="Sizova M."/>
            <person name="Hazen A."/>
            <person name="Epstein S."/>
            <person name="Young S.K."/>
            <person name="Zeng Q."/>
            <person name="Gargeya S."/>
            <person name="Fitzgerald M."/>
            <person name="Haas B."/>
            <person name="Abouelleil A."/>
            <person name="Alvarado L."/>
            <person name="Arachchi H.M."/>
            <person name="Berlin A."/>
            <person name="Brown A."/>
            <person name="Chapman S.B."/>
            <person name="Chen Z."/>
            <person name="Dunbar C."/>
            <person name="Freedman E."/>
            <person name="Gearin G."/>
            <person name="Gellesch M."/>
            <person name="Goldberg J."/>
            <person name="Griggs A."/>
            <person name="Gujja S."/>
            <person name="Heiman D."/>
            <person name="Howarth C."/>
            <person name="Larson L."/>
            <person name="Lui A."/>
            <person name="MacDonald P.J.P."/>
            <person name="Montmayeur A."/>
            <person name="Murphy C."/>
            <person name="Neiman D."/>
            <person name="Pearson M."/>
            <person name="Priest M."/>
            <person name="Roberts A."/>
            <person name="Saif S."/>
            <person name="Shea T."/>
            <person name="Shenoy N."/>
            <person name="Sisk P."/>
            <person name="Stolte C."/>
            <person name="Sykes S."/>
            <person name="Wortman J."/>
            <person name="Nusbaum C."/>
            <person name="Birren B."/>
        </authorList>
    </citation>
    <scope>NUCLEOTIDE SEQUENCE [LARGE SCALE GENOMIC DNA]</scope>
    <source>
        <strain evidence="6 7">CM5</strain>
    </source>
</reference>
<dbReference type="STRING" id="796937.HMPREF9630_01126"/>
<dbReference type="HAMAP" id="MF_01185">
    <property type="entry name" value="FliW"/>
    <property type="match status" value="1"/>
</dbReference>
<keyword evidence="3 5" id="KW-0810">Translation regulation</keyword>
<dbReference type="PATRIC" id="fig|796940.3.peg.31"/>
<comment type="function">
    <text evidence="5">Acts as an anti-CsrA protein, binds CsrA and prevents it from repressing translation of its target genes, one of which is flagellin. Binds to flagellin and participates in the assembly of the flagellum.</text>
</comment>
<dbReference type="EMBL" id="AFZG01000001">
    <property type="protein sequence ID" value="EHL20185.1"/>
    <property type="molecule type" value="Genomic_DNA"/>
</dbReference>
<evidence type="ECO:0000313" key="7">
    <source>
        <dbReference type="Proteomes" id="UP000003379"/>
    </source>
</evidence>
<evidence type="ECO:0000313" key="6">
    <source>
        <dbReference type="EMBL" id="EHL20185.1"/>
    </source>
</evidence>
<dbReference type="GO" id="GO:0005737">
    <property type="term" value="C:cytoplasm"/>
    <property type="evidence" value="ECO:0007669"/>
    <property type="project" value="UniProtKB-SubCell"/>
</dbReference>
<keyword evidence="4 5" id="KW-0143">Chaperone</keyword>
<name>G9X9T9_9FIRM</name>
<dbReference type="RefSeq" id="WP_009528346.1">
    <property type="nucleotide sequence ID" value="NZ_JBQMYE010000046.1"/>
</dbReference>
<comment type="similarity">
    <text evidence="5">Belongs to the FliW family.</text>
</comment>
<dbReference type="PANTHER" id="PTHR39190">
    <property type="entry name" value="FLAGELLAR ASSEMBLY FACTOR FLIW"/>
    <property type="match status" value="1"/>
</dbReference>
<comment type="caution">
    <text evidence="6">The sequence shown here is derived from an EMBL/GenBank/DDBJ whole genome shotgun (WGS) entry which is preliminary data.</text>
</comment>
<dbReference type="Gene3D" id="2.30.290.10">
    <property type="entry name" value="BH3618-like"/>
    <property type="match status" value="1"/>
</dbReference>
<sequence length="141" mass="16380">MKINTNYYGELEVKNEDILTLKDGMLGYEELNRFILIKEDDIFVEYLQAIDELVAFAVMDPFLIKQDYSFDVPDSVLKALDIKSEEDVVIKTVVVIPEDITKIRTNLQAPIVFNKSNNKGMQIILDDSYPIRYEFFGKEEK</sequence>
<evidence type="ECO:0000256" key="1">
    <source>
        <dbReference type="ARBA" id="ARBA00022490"/>
    </source>
</evidence>
<comment type="subcellular location">
    <subcellularLocation>
        <location evidence="5">Cytoplasm</location>
    </subcellularLocation>
</comment>
<dbReference type="GO" id="GO:0044780">
    <property type="term" value="P:bacterial-type flagellum assembly"/>
    <property type="evidence" value="ECO:0007669"/>
    <property type="project" value="UniProtKB-UniRule"/>
</dbReference>
<gene>
    <name evidence="5" type="primary">fliW</name>
    <name evidence="6" type="ORF">HMPREF9628_00030</name>
</gene>
<evidence type="ECO:0000256" key="3">
    <source>
        <dbReference type="ARBA" id="ARBA00022845"/>
    </source>
</evidence>
<evidence type="ECO:0000256" key="5">
    <source>
        <dbReference type="HAMAP-Rule" id="MF_01185"/>
    </source>
</evidence>
<dbReference type="GO" id="GO:0006417">
    <property type="term" value="P:regulation of translation"/>
    <property type="evidence" value="ECO:0007669"/>
    <property type="project" value="UniProtKB-KW"/>
</dbReference>
<keyword evidence="2 5" id="KW-1005">Bacterial flagellum biogenesis</keyword>
<dbReference type="Pfam" id="PF02623">
    <property type="entry name" value="FliW"/>
    <property type="match status" value="1"/>
</dbReference>
<dbReference type="Proteomes" id="UP000003379">
    <property type="component" value="Unassembled WGS sequence"/>
</dbReference>
<evidence type="ECO:0000256" key="2">
    <source>
        <dbReference type="ARBA" id="ARBA00022795"/>
    </source>
</evidence>
<dbReference type="InterPro" id="IPR003775">
    <property type="entry name" value="Flagellar_assembly_factor_FliW"/>
</dbReference>
<protein>
    <recommendedName>
        <fullName evidence="5">Flagellar assembly factor FliW</fullName>
    </recommendedName>
</protein>
<keyword evidence="1 5" id="KW-0963">Cytoplasm</keyword>
<dbReference type="AlphaFoldDB" id="G9X9T9"/>
<proteinExistence type="inferred from homology"/>
<dbReference type="SUPFAM" id="SSF141457">
    <property type="entry name" value="BH3618-like"/>
    <property type="match status" value="1"/>
</dbReference>
<comment type="subunit">
    <text evidence="5">Interacts with translational regulator CsrA and flagellin(s).</text>
</comment>
<organism evidence="6 7">
    <name type="scientific">Peptoanaerobacter stomatis</name>
    <dbReference type="NCBI Taxonomy" id="796937"/>
    <lineage>
        <taxon>Bacteria</taxon>
        <taxon>Bacillati</taxon>
        <taxon>Bacillota</taxon>
        <taxon>Clostridia</taxon>
        <taxon>Peptostreptococcales</taxon>
        <taxon>Filifactoraceae</taxon>
        <taxon>Peptoanaerobacter</taxon>
    </lineage>
</organism>
<dbReference type="PANTHER" id="PTHR39190:SF1">
    <property type="entry name" value="FLAGELLAR ASSEMBLY FACTOR FLIW"/>
    <property type="match status" value="1"/>
</dbReference>
<dbReference type="InterPro" id="IPR024046">
    <property type="entry name" value="Flagellar_assmbl_FliW_dom_sf"/>
</dbReference>